<evidence type="ECO:0000313" key="4">
    <source>
        <dbReference type="Proteomes" id="UP001180531"/>
    </source>
</evidence>
<dbReference type="InterPro" id="IPR042001">
    <property type="entry name" value="Sortase_F"/>
</dbReference>
<dbReference type="Pfam" id="PF04203">
    <property type="entry name" value="Sortase"/>
    <property type="match status" value="1"/>
</dbReference>
<dbReference type="InterPro" id="IPR023365">
    <property type="entry name" value="Sortase_dom-sf"/>
</dbReference>
<dbReference type="Proteomes" id="UP001180531">
    <property type="component" value="Unassembled WGS sequence"/>
</dbReference>
<gene>
    <name evidence="3" type="ORF">RM609_06835</name>
</gene>
<evidence type="ECO:0000313" key="3">
    <source>
        <dbReference type="EMBL" id="MDT0448795.1"/>
    </source>
</evidence>
<dbReference type="SUPFAM" id="SSF63817">
    <property type="entry name" value="Sortase"/>
    <property type="match status" value="1"/>
</dbReference>
<name>A0ABU2SIS0_9ACTN</name>
<protein>
    <submittedName>
        <fullName evidence="3">Class F sortase</fullName>
    </submittedName>
</protein>
<organism evidence="3 4">
    <name type="scientific">Streptomyces hesseae</name>
    <dbReference type="NCBI Taxonomy" id="3075519"/>
    <lineage>
        <taxon>Bacteria</taxon>
        <taxon>Bacillati</taxon>
        <taxon>Actinomycetota</taxon>
        <taxon>Actinomycetes</taxon>
        <taxon>Kitasatosporales</taxon>
        <taxon>Streptomycetaceae</taxon>
        <taxon>Streptomyces</taxon>
    </lineage>
</organism>
<sequence>MAVALLVGSWLIEHGAKDQKPPPQPSRAEAFPTPGEPLLGPRRDDRAVPPLPSVAPTRVRIPGIQVDAPMTPLGLGPDGTLASPPEDDGNIAGWYAGGTPPGAAGTAVVAGHVDLANGPAVFYNLGALKKGDTVEVARSDALTAVFTIDAIEVYDRSDFPSEKVYGTVGPGHGRAELRVITCGGGFSAEADEYLGNVVVYAHLTAVRHPPGLLS</sequence>
<dbReference type="NCBIfam" id="NF033748">
    <property type="entry name" value="class_F_sortase"/>
    <property type="match status" value="1"/>
</dbReference>
<keyword evidence="4" id="KW-1185">Reference proteome</keyword>
<accession>A0ABU2SIS0</accession>
<dbReference type="Gene3D" id="2.40.260.10">
    <property type="entry name" value="Sortase"/>
    <property type="match status" value="1"/>
</dbReference>
<dbReference type="CDD" id="cd05829">
    <property type="entry name" value="Sortase_F"/>
    <property type="match status" value="1"/>
</dbReference>
<keyword evidence="1" id="KW-0378">Hydrolase</keyword>
<evidence type="ECO:0000256" key="1">
    <source>
        <dbReference type="ARBA" id="ARBA00022801"/>
    </source>
</evidence>
<comment type="caution">
    <text evidence="3">The sequence shown here is derived from an EMBL/GenBank/DDBJ whole genome shotgun (WGS) entry which is preliminary data.</text>
</comment>
<feature type="region of interest" description="Disordered" evidence="2">
    <location>
        <begin position="14"/>
        <end position="54"/>
    </location>
</feature>
<reference evidence="3" key="1">
    <citation type="submission" date="2024-05" db="EMBL/GenBank/DDBJ databases">
        <title>30 novel species of actinomycetes from the DSMZ collection.</title>
        <authorList>
            <person name="Nouioui I."/>
        </authorList>
    </citation>
    <scope>NUCLEOTIDE SEQUENCE</scope>
    <source>
        <strain evidence="3">DSM 40473</strain>
    </source>
</reference>
<proteinExistence type="predicted"/>
<dbReference type="InterPro" id="IPR005754">
    <property type="entry name" value="Sortase"/>
</dbReference>
<dbReference type="EMBL" id="JAVRFI010000003">
    <property type="protein sequence ID" value="MDT0448795.1"/>
    <property type="molecule type" value="Genomic_DNA"/>
</dbReference>
<evidence type="ECO:0000256" key="2">
    <source>
        <dbReference type="SAM" id="MobiDB-lite"/>
    </source>
</evidence>